<dbReference type="EMBL" id="CAXAMM010018744">
    <property type="protein sequence ID" value="CAK9044058.1"/>
    <property type="molecule type" value="Genomic_DNA"/>
</dbReference>
<feature type="non-terminal residue" evidence="1">
    <location>
        <position position="1"/>
    </location>
</feature>
<organism evidence="1 2">
    <name type="scientific">Durusdinium trenchii</name>
    <dbReference type="NCBI Taxonomy" id="1381693"/>
    <lineage>
        <taxon>Eukaryota</taxon>
        <taxon>Sar</taxon>
        <taxon>Alveolata</taxon>
        <taxon>Dinophyceae</taxon>
        <taxon>Suessiales</taxon>
        <taxon>Symbiodiniaceae</taxon>
        <taxon>Durusdinium</taxon>
    </lineage>
</organism>
<name>A0ABP0LZ19_9DINO</name>
<keyword evidence="2" id="KW-1185">Reference proteome</keyword>
<evidence type="ECO:0000313" key="1">
    <source>
        <dbReference type="EMBL" id="CAK9044058.1"/>
    </source>
</evidence>
<feature type="non-terminal residue" evidence="1">
    <location>
        <position position="169"/>
    </location>
</feature>
<accession>A0ABP0LZ19</accession>
<proteinExistence type="predicted"/>
<reference evidence="1 2" key="1">
    <citation type="submission" date="2024-02" db="EMBL/GenBank/DDBJ databases">
        <authorList>
            <person name="Chen Y."/>
            <person name="Shah S."/>
            <person name="Dougan E. K."/>
            <person name="Thang M."/>
            <person name="Chan C."/>
        </authorList>
    </citation>
    <scope>NUCLEOTIDE SEQUENCE [LARGE SCALE GENOMIC DNA]</scope>
</reference>
<dbReference type="Proteomes" id="UP001642464">
    <property type="component" value="Unassembled WGS sequence"/>
</dbReference>
<protein>
    <submittedName>
        <fullName evidence="1">Uncharacterized protein</fullName>
    </submittedName>
</protein>
<comment type="caution">
    <text evidence="1">The sequence shown here is derived from an EMBL/GenBank/DDBJ whole genome shotgun (WGS) entry which is preliminary data.</text>
</comment>
<evidence type="ECO:0000313" key="2">
    <source>
        <dbReference type="Proteomes" id="UP001642464"/>
    </source>
</evidence>
<sequence>EPALEYNSANYRAQWQTLQRVVKGPRAVKFPQLTRLFTGSKAEQKEAVKLFVESGNLADAEATFTATQRYREKTRKNRALLTIKQMREKGFSESLAFVLQAFLIGMKIRGCVSRGGIADEDAPLDPESTRYWATVGADAAEEDETEYESRTAVAVDARDAMAAIGQRSA</sequence>
<gene>
    <name evidence="1" type="ORF">SCF082_LOCUS25088</name>
</gene>